<evidence type="ECO:0000256" key="1">
    <source>
        <dbReference type="SAM" id="MobiDB-lite"/>
    </source>
</evidence>
<dbReference type="Pfam" id="PF00990">
    <property type="entry name" value="GGDEF"/>
    <property type="match status" value="1"/>
</dbReference>
<dbReference type="PANTHER" id="PTHR46663:SF2">
    <property type="entry name" value="GGDEF DOMAIN-CONTAINING PROTEIN"/>
    <property type="match status" value="1"/>
</dbReference>
<reference evidence="4" key="2">
    <citation type="submission" date="2024-01" db="EMBL/GenBank/DDBJ databases">
        <title>Roseobacter fucihabitans sp. nov., isolated from the brown alga Fucus spiralis.</title>
        <authorList>
            <person name="Hahnke S."/>
            <person name="Berger M."/>
            <person name="Schlingloff A."/>
            <person name="Athale I."/>
            <person name="Neumann-Schaal M."/>
            <person name="Adenaya A."/>
            <person name="Poehlein A."/>
            <person name="Daniel R."/>
            <person name="Pertersen J."/>
            <person name="Brinkhoff T."/>
        </authorList>
    </citation>
    <scope>NUCLEOTIDE SEQUENCE [LARGE SCALE GENOMIC DNA]</scope>
    <source>
        <strain evidence="4">B14</strain>
    </source>
</reference>
<dbReference type="Proteomes" id="UP001318682">
    <property type="component" value="Chromosome"/>
</dbReference>
<feature type="domain" description="GGDEF" evidence="2">
    <location>
        <begin position="190"/>
        <end position="324"/>
    </location>
</feature>
<dbReference type="Gene3D" id="3.30.70.270">
    <property type="match status" value="1"/>
</dbReference>
<reference evidence="3 4" key="1">
    <citation type="submission" date="2015-07" db="EMBL/GenBank/DDBJ databases">
        <authorList>
            <person name="Voget S."/>
            <person name="Dogs M."/>
            <person name="Brinkhoff T.H."/>
            <person name="Daniel R."/>
        </authorList>
    </citation>
    <scope>NUCLEOTIDE SEQUENCE [LARGE SCALE GENOMIC DNA]</scope>
    <source>
        <strain evidence="3 4">B14</strain>
    </source>
</reference>
<dbReference type="InterPro" id="IPR000160">
    <property type="entry name" value="GGDEF_dom"/>
</dbReference>
<evidence type="ECO:0000259" key="2">
    <source>
        <dbReference type="PROSITE" id="PS50887"/>
    </source>
</evidence>
<name>A0ABZ2BSK3_9RHOB</name>
<dbReference type="InterPro" id="IPR029787">
    <property type="entry name" value="Nucleotide_cyclase"/>
</dbReference>
<organism evidence="3 4">
    <name type="scientific">Roseobacter fucihabitans</name>
    <dbReference type="NCBI Taxonomy" id="1537242"/>
    <lineage>
        <taxon>Bacteria</taxon>
        <taxon>Pseudomonadati</taxon>
        <taxon>Pseudomonadota</taxon>
        <taxon>Alphaproteobacteria</taxon>
        <taxon>Rhodobacterales</taxon>
        <taxon>Roseobacteraceae</taxon>
        <taxon>Roseobacter</taxon>
    </lineage>
</organism>
<feature type="region of interest" description="Disordered" evidence="1">
    <location>
        <begin position="315"/>
        <end position="346"/>
    </location>
</feature>
<dbReference type="SMART" id="SM00267">
    <property type="entry name" value="GGDEF"/>
    <property type="match status" value="1"/>
</dbReference>
<dbReference type="InterPro" id="IPR043128">
    <property type="entry name" value="Rev_trsase/Diguanyl_cyclase"/>
</dbReference>
<gene>
    <name evidence="3" type="ORF">ROLI_015000</name>
</gene>
<evidence type="ECO:0000313" key="3">
    <source>
        <dbReference type="EMBL" id="WVX48420.1"/>
    </source>
</evidence>
<proteinExistence type="predicted"/>
<dbReference type="SUPFAM" id="SSF55073">
    <property type="entry name" value="Nucleotide cyclase"/>
    <property type="match status" value="1"/>
</dbReference>
<dbReference type="PROSITE" id="PS50887">
    <property type="entry name" value="GGDEF"/>
    <property type="match status" value="1"/>
</dbReference>
<dbReference type="NCBIfam" id="TIGR00254">
    <property type="entry name" value="GGDEF"/>
    <property type="match status" value="1"/>
</dbReference>
<dbReference type="PANTHER" id="PTHR46663">
    <property type="entry name" value="DIGUANYLATE CYCLASE DGCT-RELATED"/>
    <property type="match status" value="1"/>
</dbReference>
<dbReference type="InterPro" id="IPR042463">
    <property type="entry name" value="HNOB_dom_associated_sf"/>
</dbReference>
<dbReference type="EMBL" id="CP143423">
    <property type="protein sequence ID" value="WVX48420.1"/>
    <property type="molecule type" value="Genomic_DNA"/>
</dbReference>
<dbReference type="CDD" id="cd01949">
    <property type="entry name" value="GGDEF"/>
    <property type="match status" value="1"/>
</dbReference>
<protein>
    <recommendedName>
        <fullName evidence="2">GGDEF domain-containing protein</fullName>
    </recommendedName>
</protein>
<dbReference type="InterPro" id="IPR052163">
    <property type="entry name" value="DGC-Regulatory_Protein"/>
</dbReference>
<dbReference type="Gene3D" id="3.30.450.260">
    <property type="entry name" value="Haem NO binding associated domain"/>
    <property type="match status" value="1"/>
</dbReference>
<evidence type="ECO:0000313" key="4">
    <source>
        <dbReference type="Proteomes" id="UP001318682"/>
    </source>
</evidence>
<sequence length="346" mass="38059">MSDVTPSQRMLSIICPMHVILDATGRICSAGPTAEKLLLGKPLTGMQFFDVFEVKRPCVAESLEKLRAAAGAKLRMQLRLEPYRELKGVLAQGPEKGQLLINLSFGISVIDAVQYYRLSAADFAPTDLTIEMLYLVEAKSLAMDASRQLNHRLQGARDAAEKQALTDTLTGLKNRRAMDQVVSELIENRESFALMHVDLDFFKAVNDTMGHAAGDHVLQVVASIMLNETRKRDCVARIGGDEFVIVLRDLKNPNTIDQIAMRIINKLSEPILYAGELCNVSASAGTALSSLYDFPDADQMLGDADAALYESKRQGRARHTFHSGTLTPERTDPEVVADPAQSKLRV</sequence>
<accession>A0ABZ2BSK3</accession>
<keyword evidence="4" id="KW-1185">Reference proteome</keyword>